<evidence type="ECO:0008006" key="3">
    <source>
        <dbReference type="Google" id="ProtNLM"/>
    </source>
</evidence>
<evidence type="ECO:0000313" key="2">
    <source>
        <dbReference type="Proteomes" id="UP000838100"/>
    </source>
</evidence>
<sequence length="387" mass="41094">MIQPFNTPAAAKSTLLKCATISVALMLSACGSDNNSDSSAAESPSSSAPFQEIIDQGVTRYLGDFSPSITTDVDDLTVHQFGAGDGPLCLDGSEYEMSTRDGSSEELVIYLEGGGGCWSDLNFCFATQSANAKNVGSGILDANLAVNPVKDANVAYFPYCDGSLFAGDADNDYEDNGEIRYQRGLKNLSAGLDVVKNQYPAPERIILTGVSGGGFGTIFALPVVRALYPDVAIEVINDSGLGVAKAGMPEFIDGLFSDWNAGAFVPASGCPDCYSNGHLTDGYFDWQLAQDPNMRLAMLSSKQDNTIGFAFLGMPTEEFEAALVPEMAALETNNPDRFRSFIINGKSHTMLRSADLATTADGVVLSDWLSDMLSNSDNWVSAQDAPQ</sequence>
<dbReference type="PANTHER" id="PTHR21562">
    <property type="entry name" value="NOTUM-RELATED"/>
    <property type="match status" value="1"/>
</dbReference>
<keyword evidence="2" id="KW-1185">Reference proteome</keyword>
<dbReference type="Proteomes" id="UP000838100">
    <property type="component" value="Unassembled WGS sequence"/>
</dbReference>
<dbReference type="PANTHER" id="PTHR21562:SF83">
    <property type="entry name" value="PECTIN ACETYLESTERASE 4"/>
    <property type="match status" value="1"/>
</dbReference>
<accession>A0ABN8EI12</accession>
<dbReference type="RefSeq" id="WP_237444784.1">
    <property type="nucleotide sequence ID" value="NZ_CAKLPX010000002.1"/>
</dbReference>
<dbReference type="SUPFAM" id="SSF53474">
    <property type="entry name" value="alpha/beta-Hydrolases"/>
    <property type="match status" value="1"/>
</dbReference>
<dbReference type="InterPro" id="IPR004963">
    <property type="entry name" value="PAE/NOTUM"/>
</dbReference>
<comment type="caution">
    <text evidence="1">The sequence shown here is derived from an EMBL/GenBank/DDBJ whole genome shotgun (WGS) entry which is preliminary data.</text>
</comment>
<gene>
    <name evidence="1" type="ORF">SIN8267_02203</name>
</gene>
<evidence type="ECO:0000313" key="1">
    <source>
        <dbReference type="EMBL" id="CAH0992088.1"/>
    </source>
</evidence>
<dbReference type="InterPro" id="IPR029058">
    <property type="entry name" value="AB_hydrolase_fold"/>
</dbReference>
<organism evidence="1 2">
    <name type="scientific">Sinobacterium norvegicum</name>
    <dbReference type="NCBI Taxonomy" id="1641715"/>
    <lineage>
        <taxon>Bacteria</taxon>
        <taxon>Pseudomonadati</taxon>
        <taxon>Pseudomonadota</taxon>
        <taxon>Gammaproteobacteria</taxon>
        <taxon>Cellvibrionales</taxon>
        <taxon>Spongiibacteraceae</taxon>
        <taxon>Sinobacterium</taxon>
    </lineage>
</organism>
<dbReference type="Pfam" id="PF03283">
    <property type="entry name" value="PAE"/>
    <property type="match status" value="1"/>
</dbReference>
<name>A0ABN8EI12_9GAMM</name>
<proteinExistence type="predicted"/>
<reference evidence="1" key="1">
    <citation type="submission" date="2021-12" db="EMBL/GenBank/DDBJ databases">
        <authorList>
            <person name="Rodrigo-Torres L."/>
            <person name="Arahal R. D."/>
            <person name="Lucena T."/>
        </authorList>
    </citation>
    <scope>NUCLEOTIDE SEQUENCE</scope>
    <source>
        <strain evidence="1">CECT 8267</strain>
    </source>
</reference>
<protein>
    <recommendedName>
        <fullName evidence="3">VtpJ-therm</fullName>
    </recommendedName>
</protein>
<dbReference type="Gene3D" id="3.40.50.1820">
    <property type="entry name" value="alpha/beta hydrolase"/>
    <property type="match status" value="1"/>
</dbReference>
<dbReference type="EMBL" id="CAKLPX010000002">
    <property type="protein sequence ID" value="CAH0992088.1"/>
    <property type="molecule type" value="Genomic_DNA"/>
</dbReference>